<dbReference type="Pfam" id="PF02518">
    <property type="entry name" value="HATPase_c"/>
    <property type="match status" value="1"/>
</dbReference>
<dbReference type="InterPro" id="IPR003594">
    <property type="entry name" value="HATPase_dom"/>
</dbReference>
<dbReference type="PANTHER" id="PTHR41523">
    <property type="entry name" value="TWO-COMPONENT SYSTEM SENSOR PROTEIN"/>
    <property type="match status" value="1"/>
</dbReference>
<dbReference type="GO" id="GO:0005524">
    <property type="term" value="F:ATP binding"/>
    <property type="evidence" value="ECO:0007669"/>
    <property type="project" value="UniProtKB-KW"/>
</dbReference>
<dbReference type="AlphaFoldDB" id="A0A1I7MW06"/>
<dbReference type="InterPro" id="IPR007891">
    <property type="entry name" value="CHASE3"/>
</dbReference>
<evidence type="ECO:0000256" key="5">
    <source>
        <dbReference type="ARBA" id="ARBA00022741"/>
    </source>
</evidence>
<gene>
    <name evidence="11" type="ORF">SAMN04488557_0528</name>
</gene>
<evidence type="ECO:0000256" key="8">
    <source>
        <dbReference type="SAM" id="Coils"/>
    </source>
</evidence>
<dbReference type="SUPFAM" id="SSF55874">
    <property type="entry name" value="ATPase domain of HSP90 chaperone/DNA topoisomerase II/histidine kinase"/>
    <property type="match status" value="1"/>
</dbReference>
<keyword evidence="12" id="KW-1185">Reference proteome</keyword>
<evidence type="ECO:0000256" key="4">
    <source>
        <dbReference type="ARBA" id="ARBA00022679"/>
    </source>
</evidence>
<keyword evidence="5" id="KW-0547">Nucleotide-binding</keyword>
<dbReference type="Gene3D" id="3.30.565.10">
    <property type="entry name" value="Histidine kinase-like ATPase, C-terminal domain"/>
    <property type="match status" value="1"/>
</dbReference>
<dbReference type="InterPro" id="IPR011495">
    <property type="entry name" value="Sig_transdc_His_kin_sub2_dim/P"/>
</dbReference>
<evidence type="ECO:0000256" key="3">
    <source>
        <dbReference type="ARBA" id="ARBA00022553"/>
    </source>
</evidence>
<feature type="coiled-coil region" evidence="8">
    <location>
        <begin position="242"/>
        <end position="269"/>
    </location>
</feature>
<keyword evidence="9" id="KW-1133">Transmembrane helix</keyword>
<feature type="transmembrane region" description="Helical" evidence="9">
    <location>
        <begin position="21"/>
        <end position="42"/>
    </location>
</feature>
<evidence type="ECO:0000256" key="1">
    <source>
        <dbReference type="ARBA" id="ARBA00000085"/>
    </source>
</evidence>
<keyword evidence="9" id="KW-0472">Membrane</keyword>
<feature type="transmembrane region" description="Helical" evidence="9">
    <location>
        <begin position="189"/>
        <end position="211"/>
    </location>
</feature>
<name>A0A1I7MW06_9HYPH</name>
<evidence type="ECO:0000256" key="9">
    <source>
        <dbReference type="SAM" id="Phobius"/>
    </source>
</evidence>
<keyword evidence="3" id="KW-0597">Phosphoprotein</keyword>
<dbReference type="InterPro" id="IPR036890">
    <property type="entry name" value="HATPase_C_sf"/>
</dbReference>
<dbReference type="EMBL" id="FPCH01000001">
    <property type="protein sequence ID" value="SFV26597.1"/>
    <property type="molecule type" value="Genomic_DNA"/>
</dbReference>
<dbReference type="EC" id="2.7.13.3" evidence="2"/>
<evidence type="ECO:0000256" key="2">
    <source>
        <dbReference type="ARBA" id="ARBA00012438"/>
    </source>
</evidence>
<evidence type="ECO:0000256" key="6">
    <source>
        <dbReference type="ARBA" id="ARBA00022777"/>
    </source>
</evidence>
<keyword evidence="8" id="KW-0175">Coiled coil</keyword>
<keyword evidence="6 11" id="KW-0418">Kinase</keyword>
<evidence type="ECO:0000313" key="12">
    <source>
        <dbReference type="Proteomes" id="UP000199423"/>
    </source>
</evidence>
<proteinExistence type="predicted"/>
<dbReference type="SMART" id="SM00387">
    <property type="entry name" value="HATPase_c"/>
    <property type="match status" value="1"/>
</dbReference>
<evidence type="ECO:0000259" key="10">
    <source>
        <dbReference type="SMART" id="SM00387"/>
    </source>
</evidence>
<protein>
    <recommendedName>
        <fullName evidence="2">histidine kinase</fullName>
        <ecNumber evidence="2">2.7.13.3</ecNumber>
    </recommendedName>
</protein>
<keyword evidence="7" id="KW-0067">ATP-binding</keyword>
<sequence>MGRHHISRRFAAFLTSSATRTLLVWVSIAILSGLAAIVAWQWTVAAGDRVAQTLIYQQGLTKWLSAAQDLEIAQRGYLLTRDPKYLASYETAKKAVDEIHSDFVRLGRNNKELLTWIEAVDKAQQEHLTAIDKSISAVANGSPNAAAALAAHNLDIELSNRLRDQIEATEREQHRRFELRVAQFHDQSFWLLAAMLAILLACAALAMVALIRERQRVAALEITALTLTSANRSLEARVKARTEELAIERDRAESERERAEALLRDVTHRIGNTLSLVVGFINLHIRHTSDPKSLKTLTGARDRIHAIASAQRRMNVVNDLELVRIDTLIQAVLDDVVDTVGEGRISLTVDVPPLLAPAQVATSLCVLTQEFVVNSFKHAFGEDGSGHVGVRLHRCGETGAELIVEDDGNGVDASLYRAAGDEMDKLLHGSASHASDGLGTKIAALLTRQFAGVIACEPVRPGHVRPGTRVTIKLTELALLVPEDEPAAHSMKAAKTTTA</sequence>
<keyword evidence="9" id="KW-0812">Transmembrane</keyword>
<feature type="domain" description="Histidine kinase/HSP90-like ATPase" evidence="10">
    <location>
        <begin position="359"/>
        <end position="478"/>
    </location>
</feature>
<dbReference type="Pfam" id="PF05227">
    <property type="entry name" value="CHASE3"/>
    <property type="match status" value="1"/>
</dbReference>
<dbReference type="Proteomes" id="UP000199423">
    <property type="component" value="Unassembled WGS sequence"/>
</dbReference>
<evidence type="ECO:0000256" key="7">
    <source>
        <dbReference type="ARBA" id="ARBA00022840"/>
    </source>
</evidence>
<comment type="catalytic activity">
    <reaction evidence="1">
        <text>ATP + protein L-histidine = ADP + protein N-phospho-L-histidine.</text>
        <dbReference type="EC" id="2.7.13.3"/>
    </reaction>
</comment>
<dbReference type="PANTHER" id="PTHR41523:SF8">
    <property type="entry name" value="ETHYLENE RESPONSE SENSOR PROTEIN"/>
    <property type="match status" value="1"/>
</dbReference>
<evidence type="ECO:0000313" key="11">
    <source>
        <dbReference type="EMBL" id="SFV26597.1"/>
    </source>
</evidence>
<dbReference type="STRING" id="51670.SAMN04488557_0528"/>
<reference evidence="12" key="1">
    <citation type="submission" date="2016-10" db="EMBL/GenBank/DDBJ databases">
        <authorList>
            <person name="Varghese N."/>
            <person name="Submissions S."/>
        </authorList>
    </citation>
    <scope>NUCLEOTIDE SEQUENCE [LARGE SCALE GENOMIC DNA]</scope>
    <source>
        <strain evidence="12">DSM 1565</strain>
    </source>
</reference>
<keyword evidence="4" id="KW-0808">Transferase</keyword>
<dbReference type="OrthoDB" id="9767435at2"/>
<accession>A0A1I7MW06</accession>
<dbReference type="GO" id="GO:0004673">
    <property type="term" value="F:protein histidine kinase activity"/>
    <property type="evidence" value="ECO:0007669"/>
    <property type="project" value="UniProtKB-EC"/>
</dbReference>
<dbReference type="Pfam" id="PF07568">
    <property type="entry name" value="HisKA_2"/>
    <property type="match status" value="1"/>
</dbReference>
<organism evidence="11 12">
    <name type="scientific">Hyphomicrobium facile</name>
    <dbReference type="NCBI Taxonomy" id="51670"/>
    <lineage>
        <taxon>Bacteria</taxon>
        <taxon>Pseudomonadati</taxon>
        <taxon>Pseudomonadota</taxon>
        <taxon>Alphaproteobacteria</taxon>
        <taxon>Hyphomicrobiales</taxon>
        <taxon>Hyphomicrobiaceae</taxon>
        <taxon>Hyphomicrobium</taxon>
    </lineage>
</organism>